<dbReference type="Pfam" id="PF04072">
    <property type="entry name" value="LCM"/>
    <property type="match status" value="1"/>
</dbReference>
<dbReference type="InterPro" id="IPR016874">
    <property type="entry name" value="TcmP-like"/>
</dbReference>
<reference evidence="3 4" key="1">
    <citation type="journal article" date="2018" name="Mol. Biol. Evol.">
        <title>Analysis of the draft genome of the red seaweed Gracilariopsis chorda provides insights into genome size evolution in Rhodophyta.</title>
        <authorList>
            <person name="Lee J."/>
            <person name="Yang E.C."/>
            <person name="Graf L."/>
            <person name="Yang J.H."/>
            <person name="Qiu H."/>
            <person name="Zel Zion U."/>
            <person name="Chan C.X."/>
            <person name="Stephens T.G."/>
            <person name="Weber A.P.M."/>
            <person name="Boo G.H."/>
            <person name="Boo S.M."/>
            <person name="Kim K.M."/>
            <person name="Shin Y."/>
            <person name="Jung M."/>
            <person name="Lee S.J."/>
            <person name="Yim H.S."/>
            <person name="Lee J.H."/>
            <person name="Bhattacharya D."/>
            <person name="Yoon H.S."/>
        </authorList>
    </citation>
    <scope>NUCLEOTIDE SEQUENCE [LARGE SCALE GENOMIC DNA]</scope>
    <source>
        <strain evidence="3 4">SKKU-2015</strain>
        <tissue evidence="3">Whole body</tissue>
    </source>
</reference>
<dbReference type="Proteomes" id="UP000247409">
    <property type="component" value="Unassembled WGS sequence"/>
</dbReference>
<accession>A0A2V3IF94</accession>
<gene>
    <name evidence="3" type="ORF">BWQ96_09541</name>
</gene>
<dbReference type="Gene3D" id="3.40.50.150">
    <property type="entry name" value="Vaccinia Virus protein VP39"/>
    <property type="match status" value="1"/>
</dbReference>
<comment type="caution">
    <text evidence="3">The sequence shown here is derived from an EMBL/GenBank/DDBJ whole genome shotgun (WGS) entry which is preliminary data.</text>
</comment>
<evidence type="ECO:0000313" key="3">
    <source>
        <dbReference type="EMBL" id="PXF40744.1"/>
    </source>
</evidence>
<dbReference type="AlphaFoldDB" id="A0A2V3IF94"/>
<dbReference type="SUPFAM" id="SSF53335">
    <property type="entry name" value="S-adenosyl-L-methionine-dependent methyltransferases"/>
    <property type="match status" value="1"/>
</dbReference>
<dbReference type="PANTHER" id="PTHR43619:SF2">
    <property type="entry name" value="S-ADENOSYL-L-METHIONINE-DEPENDENT METHYLTRANSFERASES SUPERFAMILY PROTEIN"/>
    <property type="match status" value="1"/>
</dbReference>
<dbReference type="OrthoDB" id="203237at2759"/>
<organism evidence="3 4">
    <name type="scientific">Gracilariopsis chorda</name>
    <dbReference type="NCBI Taxonomy" id="448386"/>
    <lineage>
        <taxon>Eukaryota</taxon>
        <taxon>Rhodophyta</taxon>
        <taxon>Florideophyceae</taxon>
        <taxon>Rhodymeniophycidae</taxon>
        <taxon>Gracilariales</taxon>
        <taxon>Gracilariaceae</taxon>
        <taxon>Gracilariopsis</taxon>
    </lineage>
</organism>
<evidence type="ECO:0000256" key="1">
    <source>
        <dbReference type="ARBA" id="ARBA00022603"/>
    </source>
</evidence>
<proteinExistence type="predicted"/>
<dbReference type="STRING" id="448386.A0A2V3IF94"/>
<dbReference type="GO" id="GO:0032259">
    <property type="term" value="P:methylation"/>
    <property type="evidence" value="ECO:0007669"/>
    <property type="project" value="UniProtKB-KW"/>
</dbReference>
<evidence type="ECO:0000256" key="2">
    <source>
        <dbReference type="ARBA" id="ARBA00022679"/>
    </source>
</evidence>
<protein>
    <submittedName>
        <fullName evidence="3">Tetracenomycin polyketide synthesis O-methyltransferase TcmP</fullName>
    </submittedName>
</protein>
<dbReference type="PIRSF" id="PIRSF028177">
    <property type="entry name" value="Polyketide_synth_Omtfrase_TcmP"/>
    <property type="match status" value="1"/>
</dbReference>
<dbReference type="EMBL" id="NBIV01000262">
    <property type="protein sequence ID" value="PXF40744.1"/>
    <property type="molecule type" value="Genomic_DNA"/>
</dbReference>
<dbReference type="InterPro" id="IPR029063">
    <property type="entry name" value="SAM-dependent_MTases_sf"/>
</dbReference>
<evidence type="ECO:0000313" key="4">
    <source>
        <dbReference type="Proteomes" id="UP000247409"/>
    </source>
</evidence>
<keyword evidence="2 3" id="KW-0808">Transferase</keyword>
<dbReference type="GO" id="GO:0008168">
    <property type="term" value="F:methyltransferase activity"/>
    <property type="evidence" value="ECO:0007669"/>
    <property type="project" value="UniProtKB-KW"/>
</dbReference>
<keyword evidence="1 3" id="KW-0489">Methyltransferase</keyword>
<name>A0A2V3IF94_9FLOR</name>
<keyword evidence="4" id="KW-1185">Reference proteome</keyword>
<sequence>MANTTVELGPVQQTLFLPLLGRAQQTRLPDGMISDPKSVEIIDSLSYHFPEWEQCNDDLLATVCRTLMIDNEVNNFLHRFPNGTVVEVGCGLNTRFERLDNGTVRWFDLDLPDVIELRRRFFQDEERRRMFAGSVADTEWIHVVKEAGGPWFIVSEATIIFLDSEQAQKAISQIGDNFHPVWFFTDTTSRRMVEGQSHNGPMRHLPKESHFRWICDEPKEIEGWTDGKLKLMSSKTFMEAPDEFWHRARWPHWLLWKFFPWFARRFMDQYRLNLFSSERDDDEVHLSDES</sequence>
<dbReference type="PANTHER" id="PTHR43619">
    <property type="entry name" value="S-ADENOSYL-L-METHIONINE-DEPENDENT METHYLTRANSFERASE YKTD-RELATED"/>
    <property type="match status" value="1"/>
</dbReference>
<dbReference type="InterPro" id="IPR007213">
    <property type="entry name" value="Ppm1/Ppm2/Tcmp"/>
</dbReference>